<accession>A0A1C3UCM5</accession>
<reference evidence="14" key="1">
    <citation type="submission" date="2016-08" db="EMBL/GenBank/DDBJ databases">
        <authorList>
            <person name="Varghese N."/>
            <person name="Submissions Spin"/>
        </authorList>
    </citation>
    <scope>NUCLEOTIDE SEQUENCE [LARGE SCALE GENOMIC DNA]</scope>
    <source>
        <strain evidence="14">HAMBI 2975</strain>
    </source>
</reference>
<evidence type="ECO:0000313" key="13">
    <source>
        <dbReference type="EMBL" id="SCB13155.1"/>
    </source>
</evidence>
<dbReference type="InterPro" id="IPR010275">
    <property type="entry name" value="MepK"/>
</dbReference>
<evidence type="ECO:0000256" key="8">
    <source>
        <dbReference type="ARBA" id="ARBA00023049"/>
    </source>
</evidence>
<evidence type="ECO:0000256" key="4">
    <source>
        <dbReference type="ARBA" id="ARBA00022723"/>
    </source>
</evidence>
<evidence type="ECO:0000256" key="7">
    <source>
        <dbReference type="ARBA" id="ARBA00022833"/>
    </source>
</evidence>
<dbReference type="GO" id="GO:0008237">
    <property type="term" value="F:metallopeptidase activity"/>
    <property type="evidence" value="ECO:0007669"/>
    <property type="project" value="UniProtKB-KW"/>
</dbReference>
<dbReference type="GO" id="GO:0071555">
    <property type="term" value="P:cell wall organization"/>
    <property type="evidence" value="ECO:0007669"/>
    <property type="project" value="UniProtKB-KW"/>
</dbReference>
<evidence type="ECO:0000256" key="11">
    <source>
        <dbReference type="ARBA" id="ARBA00093666"/>
    </source>
</evidence>
<keyword evidence="6" id="KW-0378">Hydrolase</keyword>
<dbReference type="PANTHER" id="PTHR37425:SF1">
    <property type="entry name" value="OUTER MEMBRANE PROTEIN"/>
    <property type="match status" value="1"/>
</dbReference>
<keyword evidence="9" id="KW-0961">Cell wall biogenesis/degradation</keyword>
<dbReference type="Gene3D" id="3.30.1380.10">
    <property type="match status" value="1"/>
</dbReference>
<evidence type="ECO:0000256" key="6">
    <source>
        <dbReference type="ARBA" id="ARBA00022801"/>
    </source>
</evidence>
<dbReference type="EMBL" id="FMAG01000001">
    <property type="protein sequence ID" value="SCB13155.1"/>
    <property type="molecule type" value="Genomic_DNA"/>
</dbReference>
<dbReference type="PANTHER" id="PTHR37425">
    <property type="match status" value="1"/>
</dbReference>
<name>A0A1C3UCM5_9HYPH</name>
<dbReference type="CDD" id="cd14844">
    <property type="entry name" value="Zn-DD-carboxypeptidase_like"/>
    <property type="match status" value="1"/>
</dbReference>
<comment type="cofactor">
    <cofactor evidence="1">
        <name>Zn(2+)</name>
        <dbReference type="ChEBI" id="CHEBI:29105"/>
    </cofactor>
</comment>
<keyword evidence="14" id="KW-1185">Reference proteome</keyword>
<evidence type="ECO:0000256" key="5">
    <source>
        <dbReference type="ARBA" id="ARBA00022729"/>
    </source>
</evidence>
<dbReference type="AlphaFoldDB" id="A0A1C3UCM5"/>
<dbReference type="GO" id="GO:0046872">
    <property type="term" value="F:metal ion binding"/>
    <property type="evidence" value="ECO:0007669"/>
    <property type="project" value="UniProtKB-KW"/>
</dbReference>
<dbReference type="Proteomes" id="UP000199101">
    <property type="component" value="Unassembled WGS sequence"/>
</dbReference>
<keyword evidence="5" id="KW-0732">Signal</keyword>
<sequence length="490" mass="52510">MRSNGQNFAVSAYKRSVRDLLTIIGGYSDAADAAPLISVSLSKAKVVSVHHVIFSIPATVFATTFSFVACRVALIAMLVLGAFAGTAAAEDRALKLFFTHTGERATIVFKRGGQYDPRGLAQINRFLRDWRKNEPTRIDPELLDLVWEVYRRSGANEAIHVVSAYRSPSTNSMLRNRSRSSGVAKHSQHTLGKAMDFFIPGVKLASLRAIAMQMQIGGVGFYPNSGSPFVHLDVGNVRAWPRMSRQELSRLFPNGRTLHVPADGRPLPGYDVAVAQSKRRPFQVTSKIAAVSDDDDDAGSSTRSVAPDSSLLTSMLPTPRSRAVNGLEAQLGKRVAEENKVQPFADLAAYAVPLPAWRPTSSIVVVPTTAPERPVPLAVLASLVVGRNGSGKLVVSDNARNTADSAMAKMQPIAQLPSSTSQDVSGGVGAMSTRAIVAWALQPPGMAVDMTLPSLVSAPIPMHDDMAEAQAGAIGYVDDDFDVERFGFEG</sequence>
<dbReference type="SUPFAM" id="SSF55166">
    <property type="entry name" value="Hedgehog/DD-peptidase"/>
    <property type="match status" value="1"/>
</dbReference>
<evidence type="ECO:0000256" key="2">
    <source>
        <dbReference type="ARBA" id="ARBA00004776"/>
    </source>
</evidence>
<keyword evidence="3" id="KW-0645">Protease</keyword>
<evidence type="ECO:0000256" key="3">
    <source>
        <dbReference type="ARBA" id="ARBA00022670"/>
    </source>
</evidence>
<dbReference type="InterPro" id="IPR009045">
    <property type="entry name" value="Zn_M74/Hedgehog-like"/>
</dbReference>
<proteinExistence type="inferred from homology"/>
<gene>
    <name evidence="13" type="ORF">GA0061103_1909</name>
</gene>
<evidence type="ECO:0000256" key="10">
    <source>
        <dbReference type="ARBA" id="ARBA00093448"/>
    </source>
</evidence>
<dbReference type="STRING" id="410764.GA0061103_1909"/>
<keyword evidence="4" id="KW-0479">Metal-binding</keyword>
<keyword evidence="8" id="KW-0482">Metalloprotease</keyword>
<feature type="region of interest" description="Disordered" evidence="12">
    <location>
        <begin position="291"/>
        <end position="316"/>
    </location>
</feature>
<evidence type="ECO:0000256" key="9">
    <source>
        <dbReference type="ARBA" id="ARBA00023316"/>
    </source>
</evidence>
<evidence type="ECO:0000256" key="1">
    <source>
        <dbReference type="ARBA" id="ARBA00001947"/>
    </source>
</evidence>
<comment type="similarity">
    <text evidence="10">Belongs to the peptidase M15 family.</text>
</comment>
<dbReference type="Pfam" id="PF05951">
    <property type="entry name" value="Peptidase_M15_2"/>
    <property type="match status" value="1"/>
</dbReference>
<dbReference type="GO" id="GO:0006508">
    <property type="term" value="P:proteolysis"/>
    <property type="evidence" value="ECO:0007669"/>
    <property type="project" value="UniProtKB-KW"/>
</dbReference>
<comment type="pathway">
    <text evidence="2">Cell wall biogenesis; cell wall polysaccharide biosynthesis.</text>
</comment>
<protein>
    <recommendedName>
        <fullName evidence="11">Murein endopeptidase K</fullName>
    </recommendedName>
</protein>
<organism evidence="13 14">
    <name type="scientific">Rhizobium multihospitium</name>
    <dbReference type="NCBI Taxonomy" id="410764"/>
    <lineage>
        <taxon>Bacteria</taxon>
        <taxon>Pseudomonadati</taxon>
        <taxon>Pseudomonadota</taxon>
        <taxon>Alphaproteobacteria</taxon>
        <taxon>Hyphomicrobiales</taxon>
        <taxon>Rhizobiaceae</taxon>
        <taxon>Rhizobium/Agrobacterium group</taxon>
        <taxon>Rhizobium</taxon>
    </lineage>
</organism>
<evidence type="ECO:0000313" key="14">
    <source>
        <dbReference type="Proteomes" id="UP000199101"/>
    </source>
</evidence>
<keyword evidence="7" id="KW-0862">Zinc</keyword>
<evidence type="ECO:0000256" key="12">
    <source>
        <dbReference type="SAM" id="MobiDB-lite"/>
    </source>
</evidence>